<dbReference type="InterPro" id="IPR013196">
    <property type="entry name" value="HTH_11"/>
</dbReference>
<dbReference type="InterPro" id="IPR036388">
    <property type="entry name" value="WH-like_DNA-bd_sf"/>
</dbReference>
<evidence type="ECO:0000256" key="4">
    <source>
        <dbReference type="ARBA" id="ARBA00023267"/>
    </source>
</evidence>
<comment type="similarity">
    <text evidence="5">Belongs to the biotin--protein ligase family.</text>
</comment>
<name>A0A6I6DDF1_9FIRM</name>
<dbReference type="GO" id="GO:0004077">
    <property type="term" value="F:biotin--[biotin carboxyl-carrier protein] ligase activity"/>
    <property type="evidence" value="ECO:0007669"/>
    <property type="project" value="UniProtKB-UniRule"/>
</dbReference>
<keyword evidence="2 5" id="KW-0547">Nucleotide-binding</keyword>
<dbReference type="EMBL" id="CP046457">
    <property type="protein sequence ID" value="QGT99090.1"/>
    <property type="molecule type" value="Genomic_DNA"/>
</dbReference>
<dbReference type="InterPro" id="IPR030855">
    <property type="entry name" value="Bifunct_BirA"/>
</dbReference>
<protein>
    <recommendedName>
        <fullName evidence="5">Bifunctional ligase/repressor BirA</fullName>
    </recommendedName>
    <alternativeName>
        <fullName evidence="5">Biotin--[acetyl-CoA-carboxylase] ligase</fullName>
        <ecNumber evidence="5">6.3.4.15</ecNumber>
    </alternativeName>
    <alternativeName>
        <fullName evidence="5">Biotin--protein ligase</fullName>
    </alternativeName>
    <alternativeName>
        <fullName evidence="5">Biotin-[acetyl-CoA carboxylase] synthetase</fullName>
    </alternativeName>
</protein>
<evidence type="ECO:0000256" key="2">
    <source>
        <dbReference type="ARBA" id="ARBA00022741"/>
    </source>
</evidence>
<dbReference type="KEGG" id="salq:SYNTR_0497"/>
<dbReference type="Gene3D" id="1.10.10.10">
    <property type="entry name" value="Winged helix-like DNA-binding domain superfamily/Winged helix DNA-binding domain"/>
    <property type="match status" value="1"/>
</dbReference>
<dbReference type="SUPFAM" id="SSF46785">
    <property type="entry name" value="Winged helix' DNA-binding domain"/>
    <property type="match status" value="1"/>
</dbReference>
<evidence type="ECO:0000256" key="3">
    <source>
        <dbReference type="ARBA" id="ARBA00022840"/>
    </source>
</evidence>
<dbReference type="GO" id="GO:0009249">
    <property type="term" value="P:protein lipoylation"/>
    <property type="evidence" value="ECO:0007669"/>
    <property type="project" value="UniProtKB-ARBA"/>
</dbReference>
<evidence type="ECO:0000313" key="8">
    <source>
        <dbReference type="Proteomes" id="UP000426444"/>
    </source>
</evidence>
<dbReference type="InterPro" id="IPR045864">
    <property type="entry name" value="aa-tRNA-synth_II/BPL/LPL"/>
</dbReference>
<proteinExistence type="inferred from homology"/>
<dbReference type="InterPro" id="IPR004143">
    <property type="entry name" value="BPL_LPL_catalytic"/>
</dbReference>
<reference evidence="8" key="1">
    <citation type="journal article" date="2019" name="Microbiology">
        <title>Complete Genome Sequence of an Uncultured Bacterium of the Candidate Phylum Bipolaricaulota.</title>
        <authorList>
            <person name="Kadnikov V.V."/>
            <person name="Mardanov A.V."/>
            <person name="Beletsky A.V."/>
            <person name="Frank Y.A."/>
            <person name="Karnachuk O.V."/>
            <person name="Ravin N.V."/>
        </authorList>
    </citation>
    <scope>NUCLEOTIDE SEQUENCE [LARGE SCALE GENOMIC DNA]</scope>
</reference>
<sequence length="321" mass="36448">MRNNILNYFLKYSNEYISGSYLAKQLGISRVAVWKHIEALKDEGYDITGISGKGYKLANPYNVISADYIMKNVQTKLFAKKTMYLKIVDSTNNKAKRLFEEKVLEEGTAIIAKEQTNGKGRVGRKWESPSGGLWFSIVLIPNLTIQEIALLSLVFSHAVSNALNSYLPTKCNIKWPNDIYYNNKKIAGILLEMSGEIDEINYLICGIGINVNNKSELLSDNINRISTSIIEATDIHINLNNIFLDVIYYLEKNYYLFLNYGFESIKKGYIKNCLHIGHEIIIEQKGRTIKGRNIDIDNMGNLIIDTGKRLERVNTGDVVLL</sequence>
<keyword evidence="3 5" id="KW-0067">ATP-binding</keyword>
<dbReference type="Pfam" id="PF03099">
    <property type="entry name" value="BPL_LplA_LipB"/>
    <property type="match status" value="1"/>
</dbReference>
<organism evidence="7 8">
    <name type="scientific">Candidatus Syntrophocurvum alkaliphilum</name>
    <dbReference type="NCBI Taxonomy" id="2293317"/>
    <lineage>
        <taxon>Bacteria</taxon>
        <taxon>Bacillati</taxon>
        <taxon>Bacillota</taxon>
        <taxon>Clostridia</taxon>
        <taxon>Eubacteriales</taxon>
        <taxon>Syntrophomonadaceae</taxon>
        <taxon>Candidatus Syntrophocurvum</taxon>
    </lineage>
</organism>
<keyword evidence="8" id="KW-1185">Reference proteome</keyword>
<dbReference type="PANTHER" id="PTHR12835:SF5">
    <property type="entry name" value="BIOTIN--PROTEIN LIGASE"/>
    <property type="match status" value="1"/>
</dbReference>
<evidence type="ECO:0000256" key="5">
    <source>
        <dbReference type="HAMAP-Rule" id="MF_00978"/>
    </source>
</evidence>
<dbReference type="EC" id="6.3.4.15" evidence="5"/>
<keyword evidence="5" id="KW-0804">Transcription</keyword>
<comment type="caution">
    <text evidence="5">Lacks conserved residue(s) required for the propagation of feature annotation.</text>
</comment>
<dbReference type="InterPro" id="IPR036390">
    <property type="entry name" value="WH_DNA-bd_sf"/>
</dbReference>
<gene>
    <name evidence="5" type="primary">birA</name>
    <name evidence="7" type="ORF">SYNTR_0497</name>
</gene>
<dbReference type="PROSITE" id="PS51733">
    <property type="entry name" value="BPL_LPL_CATALYTIC"/>
    <property type="match status" value="1"/>
</dbReference>
<feature type="binding site" evidence="5">
    <location>
        <position position="115"/>
    </location>
    <ligand>
        <name>biotin</name>
        <dbReference type="ChEBI" id="CHEBI:57586"/>
    </ligand>
</feature>
<keyword evidence="5" id="KW-0678">Repressor</keyword>
<dbReference type="Proteomes" id="UP000426444">
    <property type="component" value="Chromosome"/>
</dbReference>
<accession>A0A6I6DDF1</accession>
<dbReference type="InterPro" id="IPR003142">
    <property type="entry name" value="BPL_C"/>
</dbReference>
<feature type="domain" description="BPL/LPL catalytic" evidence="6">
    <location>
        <begin position="70"/>
        <end position="258"/>
    </location>
</feature>
<dbReference type="HAMAP" id="MF_00978">
    <property type="entry name" value="Bifunct_BirA"/>
    <property type="match status" value="1"/>
</dbReference>
<dbReference type="GO" id="GO:0005524">
    <property type="term" value="F:ATP binding"/>
    <property type="evidence" value="ECO:0007669"/>
    <property type="project" value="UniProtKB-UniRule"/>
</dbReference>
<dbReference type="SUPFAM" id="SSF55681">
    <property type="entry name" value="Class II aaRS and biotin synthetases"/>
    <property type="match status" value="1"/>
</dbReference>
<keyword evidence="1 5" id="KW-0436">Ligase</keyword>
<feature type="DNA-binding region" description="H-T-H motif" evidence="5">
    <location>
        <begin position="19"/>
        <end position="38"/>
    </location>
</feature>
<comment type="function">
    <text evidence="5">Acts both as a biotin--[acetyl-CoA-carboxylase] ligase and a repressor.</text>
</comment>
<evidence type="ECO:0000313" key="7">
    <source>
        <dbReference type="EMBL" id="QGT99090.1"/>
    </source>
</evidence>
<dbReference type="Pfam" id="PF08279">
    <property type="entry name" value="HTH_11"/>
    <property type="match status" value="1"/>
</dbReference>
<dbReference type="InterPro" id="IPR008988">
    <property type="entry name" value="Transcriptional_repressor_C"/>
</dbReference>
<evidence type="ECO:0000256" key="1">
    <source>
        <dbReference type="ARBA" id="ARBA00022598"/>
    </source>
</evidence>
<dbReference type="RefSeq" id="WP_156203020.1">
    <property type="nucleotide sequence ID" value="NZ_CP046457.1"/>
</dbReference>
<dbReference type="OrthoDB" id="9807064at2"/>
<keyword evidence="5" id="KW-0238">DNA-binding</keyword>
<dbReference type="GO" id="GO:0006355">
    <property type="term" value="P:regulation of DNA-templated transcription"/>
    <property type="evidence" value="ECO:0007669"/>
    <property type="project" value="UniProtKB-UniRule"/>
</dbReference>
<keyword evidence="5" id="KW-0805">Transcription regulation</keyword>
<dbReference type="NCBIfam" id="TIGR00121">
    <property type="entry name" value="birA_ligase"/>
    <property type="match status" value="1"/>
</dbReference>
<dbReference type="InterPro" id="IPR004408">
    <property type="entry name" value="Biotin_CoA_COase_ligase"/>
</dbReference>
<feature type="binding site" evidence="5">
    <location>
        <begin position="90"/>
        <end position="92"/>
    </location>
    <ligand>
        <name>biotin</name>
        <dbReference type="ChEBI" id="CHEBI:57586"/>
    </ligand>
</feature>
<dbReference type="GO" id="GO:0005737">
    <property type="term" value="C:cytoplasm"/>
    <property type="evidence" value="ECO:0007669"/>
    <property type="project" value="TreeGrafter"/>
</dbReference>
<dbReference type="AlphaFoldDB" id="A0A6I6DDF1"/>
<keyword evidence="4 5" id="KW-0092">Biotin</keyword>
<dbReference type="GO" id="GO:0003677">
    <property type="term" value="F:DNA binding"/>
    <property type="evidence" value="ECO:0007669"/>
    <property type="project" value="UniProtKB-UniRule"/>
</dbReference>
<dbReference type="GO" id="GO:0016740">
    <property type="term" value="F:transferase activity"/>
    <property type="evidence" value="ECO:0007669"/>
    <property type="project" value="UniProtKB-ARBA"/>
</dbReference>
<dbReference type="Gene3D" id="3.30.930.10">
    <property type="entry name" value="Bira Bifunctional Protein, Domain 2"/>
    <property type="match status" value="1"/>
</dbReference>
<dbReference type="Gene3D" id="2.30.30.100">
    <property type="match status" value="1"/>
</dbReference>
<dbReference type="SUPFAM" id="SSF50037">
    <property type="entry name" value="C-terminal domain of transcriptional repressors"/>
    <property type="match status" value="1"/>
</dbReference>
<feature type="binding site" evidence="5">
    <location>
        <position position="185"/>
    </location>
    <ligand>
        <name>biotin</name>
        <dbReference type="ChEBI" id="CHEBI:57586"/>
    </ligand>
</feature>
<dbReference type="CDD" id="cd16442">
    <property type="entry name" value="BPL"/>
    <property type="match status" value="1"/>
</dbReference>
<evidence type="ECO:0000259" key="6">
    <source>
        <dbReference type="PROSITE" id="PS51733"/>
    </source>
</evidence>
<dbReference type="PANTHER" id="PTHR12835">
    <property type="entry name" value="BIOTIN PROTEIN LIGASE"/>
    <property type="match status" value="1"/>
</dbReference>
<comment type="catalytic activity">
    <reaction evidence="5">
        <text>biotin + L-lysyl-[protein] + ATP = N(6)-biotinyl-L-lysyl-[protein] + AMP + diphosphate + H(+)</text>
        <dbReference type="Rhea" id="RHEA:11756"/>
        <dbReference type="Rhea" id="RHEA-COMP:9752"/>
        <dbReference type="Rhea" id="RHEA-COMP:10505"/>
        <dbReference type="ChEBI" id="CHEBI:15378"/>
        <dbReference type="ChEBI" id="CHEBI:29969"/>
        <dbReference type="ChEBI" id="CHEBI:30616"/>
        <dbReference type="ChEBI" id="CHEBI:33019"/>
        <dbReference type="ChEBI" id="CHEBI:57586"/>
        <dbReference type="ChEBI" id="CHEBI:83144"/>
        <dbReference type="ChEBI" id="CHEBI:456215"/>
        <dbReference type="EC" id="6.3.4.15"/>
    </reaction>
</comment>
<dbReference type="Pfam" id="PF02237">
    <property type="entry name" value="BPL_C"/>
    <property type="match status" value="1"/>
</dbReference>